<comment type="subcellular location">
    <subcellularLocation>
        <location evidence="1">Cell membrane</location>
        <topology evidence="1">Multi-pass membrane protein</topology>
    </subcellularLocation>
</comment>
<dbReference type="GO" id="GO:0005886">
    <property type="term" value="C:plasma membrane"/>
    <property type="evidence" value="ECO:0007669"/>
    <property type="project" value="UniProtKB-SubCell"/>
</dbReference>
<dbReference type="Gene3D" id="1.20.1250.20">
    <property type="entry name" value="MFS general substrate transporter like domains"/>
    <property type="match status" value="1"/>
</dbReference>
<dbReference type="InterPro" id="IPR050189">
    <property type="entry name" value="MFS_Efflux_Transporters"/>
</dbReference>
<feature type="transmembrane region" description="Helical" evidence="7">
    <location>
        <begin position="36"/>
        <end position="57"/>
    </location>
</feature>
<gene>
    <name evidence="9" type="ORF">AWH51_10335</name>
</gene>
<evidence type="ECO:0000256" key="7">
    <source>
        <dbReference type="SAM" id="Phobius"/>
    </source>
</evidence>
<dbReference type="EMBL" id="LQXA01000031">
    <property type="protein sequence ID" value="KZC95010.1"/>
    <property type="molecule type" value="Genomic_DNA"/>
</dbReference>
<feature type="transmembrane region" description="Helical" evidence="7">
    <location>
        <begin position="160"/>
        <end position="182"/>
    </location>
</feature>
<reference evidence="9 10" key="1">
    <citation type="submission" date="2016-01" db="EMBL/GenBank/DDBJ databases">
        <title>Draft genome sequence of Clavibacter michiganensis subsp. tessellarius DOAB 609.</title>
        <authorList>
            <person name="Tambong J.T."/>
        </authorList>
    </citation>
    <scope>NUCLEOTIDE SEQUENCE [LARGE SCALE GENOMIC DNA]</scope>
    <source>
        <strain evidence="9 10">DOAB 609</strain>
    </source>
</reference>
<feature type="transmembrane region" description="Helical" evidence="7">
    <location>
        <begin position="376"/>
        <end position="395"/>
    </location>
</feature>
<dbReference type="Pfam" id="PF07690">
    <property type="entry name" value="MFS_1"/>
    <property type="match status" value="1"/>
</dbReference>
<dbReference type="GO" id="GO:0022857">
    <property type="term" value="F:transmembrane transporter activity"/>
    <property type="evidence" value="ECO:0007669"/>
    <property type="project" value="InterPro"/>
</dbReference>
<keyword evidence="3 7" id="KW-0812">Transmembrane</keyword>
<evidence type="ECO:0000256" key="1">
    <source>
        <dbReference type="ARBA" id="ARBA00004651"/>
    </source>
</evidence>
<evidence type="ECO:0000256" key="5">
    <source>
        <dbReference type="ARBA" id="ARBA00023136"/>
    </source>
</evidence>
<dbReference type="PANTHER" id="PTHR43124">
    <property type="entry name" value="PURINE EFFLUX PUMP PBUE"/>
    <property type="match status" value="1"/>
</dbReference>
<name>A0A154V0W2_9MICO</name>
<feature type="transmembrane region" description="Helical" evidence="7">
    <location>
        <begin position="401"/>
        <end position="419"/>
    </location>
</feature>
<accession>A0A154V0W2</accession>
<dbReference type="InterPro" id="IPR036259">
    <property type="entry name" value="MFS_trans_sf"/>
</dbReference>
<feature type="transmembrane region" description="Helical" evidence="7">
    <location>
        <begin position="105"/>
        <end position="123"/>
    </location>
</feature>
<evidence type="ECO:0000256" key="6">
    <source>
        <dbReference type="SAM" id="MobiDB-lite"/>
    </source>
</evidence>
<feature type="region of interest" description="Disordered" evidence="6">
    <location>
        <begin position="1"/>
        <end position="29"/>
    </location>
</feature>
<keyword evidence="4 7" id="KW-1133">Transmembrane helix</keyword>
<organism evidence="9 10">
    <name type="scientific">Clavibacter tessellarius</name>
    <dbReference type="NCBI Taxonomy" id="31965"/>
    <lineage>
        <taxon>Bacteria</taxon>
        <taxon>Bacillati</taxon>
        <taxon>Actinomycetota</taxon>
        <taxon>Actinomycetes</taxon>
        <taxon>Micrococcales</taxon>
        <taxon>Microbacteriaceae</taxon>
        <taxon>Clavibacter</taxon>
    </lineage>
</organism>
<dbReference type="PANTHER" id="PTHR43124:SF3">
    <property type="entry name" value="CHLORAMPHENICOL EFFLUX PUMP RV0191"/>
    <property type="match status" value="1"/>
</dbReference>
<feature type="transmembrane region" description="Helical" evidence="7">
    <location>
        <begin position="312"/>
        <end position="331"/>
    </location>
</feature>
<evidence type="ECO:0000256" key="4">
    <source>
        <dbReference type="ARBA" id="ARBA00022989"/>
    </source>
</evidence>
<dbReference type="OrthoDB" id="2810795at2"/>
<evidence type="ECO:0000313" key="9">
    <source>
        <dbReference type="EMBL" id="KZC95010.1"/>
    </source>
</evidence>
<feature type="transmembrane region" description="Helical" evidence="7">
    <location>
        <begin position="129"/>
        <end position="148"/>
    </location>
</feature>
<feature type="transmembrane region" description="Helical" evidence="7">
    <location>
        <begin position="194"/>
        <end position="214"/>
    </location>
</feature>
<dbReference type="InterPro" id="IPR011701">
    <property type="entry name" value="MFS"/>
</dbReference>
<evidence type="ECO:0000256" key="2">
    <source>
        <dbReference type="ARBA" id="ARBA00022475"/>
    </source>
</evidence>
<sequence length="437" mass="44572">MTNTSPIFLPDPDRVAHAGRRTPVPPHDPSDPAFRFPWVGILTLAACVFLSVTSETLPTGLLSEMSGDLGVEESRVGLLVSVFAIAVVVSSAPLAALTRRVPRHALLLAVLAVFATSNLLTALAPTFELVVATRVLGGLAHGLFWAVVGAYSAHLVPPALIGRAVALTVGGGSLAFVLGVPLGTAAGQAFGWRAAFAGIGVLTLLGILLTWRFLPAVGRPERETPAAASGVGRVPLRERMAGQGVGGVLLVCLTAMVIMIGQYGFYTYVDPFVTRVMGIPEQQLSAMLFGYGIAGAVGLLIAGTVFSSRPQLGVVSGLAAAALGVSALAFAPGMWGVAIPGFLLWGLAFGAIPSLLQTRMLHAAHPSFRDTASSFYTTAFNVGIGGGALAGGALLDGLGLPTLPVAYLVVMAVSVVLVVGSAGRAARGRATAARADA</sequence>
<dbReference type="CDD" id="cd17324">
    <property type="entry name" value="MFS_NepI_like"/>
    <property type="match status" value="1"/>
</dbReference>
<keyword evidence="5 7" id="KW-0472">Membrane</keyword>
<protein>
    <submittedName>
        <fullName evidence="9">MFS transporter</fullName>
    </submittedName>
</protein>
<feature type="transmembrane region" description="Helical" evidence="7">
    <location>
        <begin position="77"/>
        <end position="98"/>
    </location>
</feature>
<keyword evidence="2" id="KW-1003">Cell membrane</keyword>
<comment type="caution">
    <text evidence="9">The sequence shown here is derived from an EMBL/GenBank/DDBJ whole genome shotgun (WGS) entry which is preliminary data.</text>
</comment>
<feature type="transmembrane region" description="Helical" evidence="7">
    <location>
        <begin position="337"/>
        <end position="356"/>
    </location>
</feature>
<evidence type="ECO:0000259" key="8">
    <source>
        <dbReference type="PROSITE" id="PS50850"/>
    </source>
</evidence>
<dbReference type="RefSeq" id="WP_063071653.1">
    <property type="nucleotide sequence ID" value="NZ_LQXA01000031.1"/>
</dbReference>
<dbReference type="STRING" id="31965.AWH51_10335"/>
<feature type="transmembrane region" description="Helical" evidence="7">
    <location>
        <begin position="286"/>
        <end position="305"/>
    </location>
</feature>
<dbReference type="InterPro" id="IPR020846">
    <property type="entry name" value="MFS_dom"/>
</dbReference>
<evidence type="ECO:0000256" key="3">
    <source>
        <dbReference type="ARBA" id="ARBA00022692"/>
    </source>
</evidence>
<proteinExistence type="predicted"/>
<dbReference type="SUPFAM" id="SSF103473">
    <property type="entry name" value="MFS general substrate transporter"/>
    <property type="match status" value="1"/>
</dbReference>
<dbReference type="Proteomes" id="UP000076218">
    <property type="component" value="Unassembled WGS sequence"/>
</dbReference>
<dbReference type="PROSITE" id="PS50850">
    <property type="entry name" value="MFS"/>
    <property type="match status" value="1"/>
</dbReference>
<feature type="transmembrane region" description="Helical" evidence="7">
    <location>
        <begin position="245"/>
        <end position="266"/>
    </location>
</feature>
<evidence type="ECO:0000313" key="10">
    <source>
        <dbReference type="Proteomes" id="UP000076218"/>
    </source>
</evidence>
<feature type="domain" description="Major facilitator superfamily (MFS) profile" evidence="8">
    <location>
        <begin position="40"/>
        <end position="424"/>
    </location>
</feature>
<dbReference type="AlphaFoldDB" id="A0A154V0W2"/>